<feature type="transmembrane region" description="Helical" evidence="12">
    <location>
        <begin position="653"/>
        <end position="670"/>
    </location>
</feature>
<sequence>MRHVPRAALALLVIGLLVAGSLLLAVLVAYWLFVIGGFTVLAFFWAPPAFIFLGVVVFPLLSADVRAVRGVRRTGGLPAPAELVSPADARRLRKVVADVADAVGTAAPDHVWLTPYANASVHEVRRIFRRPRRVRHMCVGVPLLVGLTTEELRAVLCHELGHHARRHSPFSNAIYRGSSLLGELVGELDHAVLPVSDVSAVDVSMRSLASVQRRFFLLCLSFYNLVTLAIRRRQEFEADRVAAEVVGADVMGRALISSHAVAGFWDAYRTGVLDPLHAYGRTPDDPYEAFGVLVSGGGRLPRVVPPGRGSQQGSWRGSWWDSHPPLDRRLAALGWSGAVESVGVPAVKELAVMDSAAYSRSRQAVFLAPPPTGSSLYRGGSRVVRGMLAVSAFTFFVWPLWAYLGAAVARPVLWSGGILALVSALILFWQGRNSPERRDQPTTPLARAVEPIPWKVWLDSVEPWQTEAHPAKLRIVIDAYNAYRAREGSRRFCVPTFGGLLRVLNKSATDPRGAEALVFAERSAGLSRDSWGRAAFAVGLDQPLPRLAPPPVHGGAEDTGTPGRDIPAVLLVCTSALIFGAIFGGMWLPGLIKWAALVTMISLALTAVLQVVRPARYGAERPRRLRRWLNPAAAVFVTFGAVGRFGQLARGEVVPWVIVIVMVAVAYPLFDPRARVGGVRAVAAVILAAWTVADAWNS</sequence>
<reference evidence="14 15" key="1">
    <citation type="submission" date="2020-08" db="EMBL/GenBank/DDBJ databases">
        <title>A novel species.</title>
        <authorList>
            <person name="Gao J."/>
        </authorList>
    </citation>
    <scope>NUCLEOTIDE SEQUENCE [LARGE SCALE GENOMIC DNA]</scope>
    <source>
        <strain evidence="14 15">CRXT-G-22</strain>
    </source>
</reference>
<evidence type="ECO:0000256" key="4">
    <source>
        <dbReference type="ARBA" id="ARBA00022670"/>
    </source>
</evidence>
<feature type="transmembrane region" description="Helical" evidence="12">
    <location>
        <begin position="38"/>
        <end position="63"/>
    </location>
</feature>
<dbReference type="GO" id="GO:0005886">
    <property type="term" value="C:plasma membrane"/>
    <property type="evidence" value="ECO:0007669"/>
    <property type="project" value="UniProtKB-SubCell"/>
</dbReference>
<keyword evidence="3" id="KW-1003">Cell membrane</keyword>
<evidence type="ECO:0000256" key="8">
    <source>
        <dbReference type="ARBA" id="ARBA00022833"/>
    </source>
</evidence>
<organism evidence="14 15">
    <name type="scientific">Streptomyces roseirectus</name>
    <dbReference type="NCBI Taxonomy" id="2768066"/>
    <lineage>
        <taxon>Bacteria</taxon>
        <taxon>Bacillati</taxon>
        <taxon>Actinomycetota</taxon>
        <taxon>Actinomycetes</taxon>
        <taxon>Kitasatosporales</taxon>
        <taxon>Streptomycetaceae</taxon>
        <taxon>Streptomyces</taxon>
    </lineage>
</organism>
<dbReference type="GO" id="GO:0004222">
    <property type="term" value="F:metalloendopeptidase activity"/>
    <property type="evidence" value="ECO:0007669"/>
    <property type="project" value="InterPro"/>
</dbReference>
<dbReference type="InterPro" id="IPR050083">
    <property type="entry name" value="HtpX_protease"/>
</dbReference>
<evidence type="ECO:0000256" key="11">
    <source>
        <dbReference type="ARBA" id="ARBA00023136"/>
    </source>
</evidence>
<comment type="subcellular location">
    <subcellularLocation>
        <location evidence="2">Cell membrane</location>
        <topology evidence="2">Multi-pass membrane protein</topology>
    </subcellularLocation>
</comment>
<gene>
    <name evidence="14" type="ORF">IAG44_26285</name>
</gene>
<evidence type="ECO:0000256" key="9">
    <source>
        <dbReference type="ARBA" id="ARBA00022989"/>
    </source>
</evidence>
<dbReference type="CDD" id="cd07328">
    <property type="entry name" value="M48_Ste24p_like"/>
    <property type="match status" value="1"/>
</dbReference>
<evidence type="ECO:0000256" key="7">
    <source>
        <dbReference type="ARBA" id="ARBA00022801"/>
    </source>
</evidence>
<feature type="transmembrane region" description="Helical" evidence="12">
    <location>
        <begin position="628"/>
        <end position="647"/>
    </location>
</feature>
<evidence type="ECO:0000256" key="2">
    <source>
        <dbReference type="ARBA" id="ARBA00004651"/>
    </source>
</evidence>
<keyword evidence="15" id="KW-1185">Reference proteome</keyword>
<feature type="transmembrane region" description="Helical" evidence="12">
    <location>
        <begin position="386"/>
        <end position="406"/>
    </location>
</feature>
<dbReference type="KEGG" id="sroi:IAG44_26285"/>
<dbReference type="InterPro" id="IPR001915">
    <property type="entry name" value="Peptidase_M48"/>
</dbReference>
<feature type="transmembrane region" description="Helical" evidence="12">
    <location>
        <begin position="7"/>
        <end position="32"/>
    </location>
</feature>
<evidence type="ECO:0000256" key="6">
    <source>
        <dbReference type="ARBA" id="ARBA00022723"/>
    </source>
</evidence>
<feature type="domain" description="Peptidase M48" evidence="13">
    <location>
        <begin position="87"/>
        <end position="333"/>
    </location>
</feature>
<comment type="cofactor">
    <cofactor evidence="1">
        <name>Zn(2+)</name>
        <dbReference type="ChEBI" id="CHEBI:29105"/>
    </cofactor>
</comment>
<keyword evidence="6" id="KW-0479">Metal-binding</keyword>
<keyword evidence="8" id="KW-0862">Zinc</keyword>
<dbReference type="Pfam" id="PF01435">
    <property type="entry name" value="Peptidase_M48"/>
    <property type="match status" value="1"/>
</dbReference>
<evidence type="ECO:0000256" key="10">
    <source>
        <dbReference type="ARBA" id="ARBA00023049"/>
    </source>
</evidence>
<feature type="transmembrane region" description="Helical" evidence="12">
    <location>
        <begin position="677"/>
        <end position="696"/>
    </location>
</feature>
<evidence type="ECO:0000313" key="15">
    <source>
        <dbReference type="Proteomes" id="UP000516052"/>
    </source>
</evidence>
<evidence type="ECO:0000313" key="14">
    <source>
        <dbReference type="EMBL" id="QNP72588.1"/>
    </source>
</evidence>
<keyword evidence="5 12" id="KW-0812">Transmembrane</keyword>
<keyword evidence="4 14" id="KW-0645">Protease</keyword>
<evidence type="ECO:0000256" key="1">
    <source>
        <dbReference type="ARBA" id="ARBA00001947"/>
    </source>
</evidence>
<evidence type="ECO:0000256" key="12">
    <source>
        <dbReference type="SAM" id="Phobius"/>
    </source>
</evidence>
<dbReference type="GO" id="GO:0046872">
    <property type="term" value="F:metal ion binding"/>
    <property type="evidence" value="ECO:0007669"/>
    <property type="project" value="UniProtKB-KW"/>
</dbReference>
<dbReference type="Proteomes" id="UP000516052">
    <property type="component" value="Chromosome"/>
</dbReference>
<accession>A0A7H0IIH2</accession>
<evidence type="ECO:0000259" key="13">
    <source>
        <dbReference type="Pfam" id="PF01435"/>
    </source>
</evidence>
<proteinExistence type="predicted"/>
<dbReference type="Gene3D" id="3.30.2010.10">
    <property type="entry name" value="Metalloproteases ('zincins'), catalytic domain"/>
    <property type="match status" value="1"/>
</dbReference>
<keyword evidence="10 14" id="KW-0482">Metalloprotease</keyword>
<dbReference type="PANTHER" id="PTHR43221:SF1">
    <property type="entry name" value="PROTEASE HTPX"/>
    <property type="match status" value="1"/>
</dbReference>
<dbReference type="EMBL" id="CP060828">
    <property type="protein sequence ID" value="QNP72588.1"/>
    <property type="molecule type" value="Genomic_DNA"/>
</dbReference>
<dbReference type="PANTHER" id="PTHR43221">
    <property type="entry name" value="PROTEASE HTPX"/>
    <property type="match status" value="1"/>
</dbReference>
<dbReference type="AlphaFoldDB" id="A0A7H0IIH2"/>
<dbReference type="RefSeq" id="WP_187749540.1">
    <property type="nucleotide sequence ID" value="NZ_CP060828.1"/>
</dbReference>
<protein>
    <submittedName>
        <fullName evidence="14">M48 family metalloprotease</fullName>
    </submittedName>
</protein>
<evidence type="ECO:0000256" key="3">
    <source>
        <dbReference type="ARBA" id="ARBA00022475"/>
    </source>
</evidence>
<keyword evidence="11 12" id="KW-0472">Membrane</keyword>
<feature type="transmembrane region" description="Helical" evidence="12">
    <location>
        <begin position="412"/>
        <end position="429"/>
    </location>
</feature>
<feature type="transmembrane region" description="Helical" evidence="12">
    <location>
        <begin position="568"/>
        <end position="588"/>
    </location>
</feature>
<keyword evidence="9 12" id="KW-1133">Transmembrane helix</keyword>
<evidence type="ECO:0000256" key="5">
    <source>
        <dbReference type="ARBA" id="ARBA00022692"/>
    </source>
</evidence>
<keyword evidence="7" id="KW-0378">Hydrolase</keyword>
<feature type="transmembrane region" description="Helical" evidence="12">
    <location>
        <begin position="594"/>
        <end position="612"/>
    </location>
</feature>
<dbReference type="GO" id="GO:0006508">
    <property type="term" value="P:proteolysis"/>
    <property type="evidence" value="ECO:0007669"/>
    <property type="project" value="UniProtKB-KW"/>
</dbReference>
<name>A0A7H0IIH2_9ACTN</name>